<dbReference type="EMBL" id="CAFBMP010000005">
    <property type="protein sequence ID" value="CAB4898933.1"/>
    <property type="molecule type" value="Genomic_DNA"/>
</dbReference>
<gene>
    <name evidence="1" type="ORF">UFOPK3608_00218</name>
</gene>
<organism evidence="1">
    <name type="scientific">freshwater metagenome</name>
    <dbReference type="NCBI Taxonomy" id="449393"/>
    <lineage>
        <taxon>unclassified sequences</taxon>
        <taxon>metagenomes</taxon>
        <taxon>ecological metagenomes</taxon>
    </lineage>
</organism>
<proteinExistence type="predicted"/>
<evidence type="ECO:0000313" key="1">
    <source>
        <dbReference type="EMBL" id="CAB4898933.1"/>
    </source>
</evidence>
<accession>A0A6J7G4F9</accession>
<name>A0A6J7G4F9_9ZZZZ</name>
<sequence length="172" mass="19081">MSIESLFVVLIIILIAWYLTFSASRLDRLHHRVETSWATLDSLLHQRAALAHEIVAESNLDPATAYLISTSASAARFAKLDERSAAESVLSESLKLVQSAARDEVLQLPTELLVELSDLTAKVRLAINIHLEAVNATRNVRKKPLIRIFRLAGKAPLPVRYAFEDDVLEAAN</sequence>
<reference evidence="1" key="1">
    <citation type="submission" date="2020-05" db="EMBL/GenBank/DDBJ databases">
        <authorList>
            <person name="Chiriac C."/>
            <person name="Salcher M."/>
            <person name="Ghai R."/>
            <person name="Kavagutti S V."/>
        </authorList>
    </citation>
    <scope>NUCLEOTIDE SEQUENCE</scope>
</reference>
<dbReference type="AlphaFoldDB" id="A0A6J7G4F9"/>
<protein>
    <submittedName>
        <fullName evidence="1">Unannotated protein</fullName>
    </submittedName>
</protein>